<keyword evidence="1" id="KW-0812">Transmembrane</keyword>
<dbReference type="GO" id="GO:0006801">
    <property type="term" value="P:superoxide metabolic process"/>
    <property type="evidence" value="ECO:0007669"/>
    <property type="project" value="InterPro"/>
</dbReference>
<dbReference type="SUPFAM" id="SSF49329">
    <property type="entry name" value="Cu,Zn superoxide dismutase-like"/>
    <property type="match status" value="1"/>
</dbReference>
<reference evidence="3" key="1">
    <citation type="submission" date="2025-08" db="UniProtKB">
        <authorList>
            <consortium name="Ensembl"/>
        </authorList>
    </citation>
    <scope>IDENTIFICATION</scope>
</reference>
<dbReference type="AlphaFoldDB" id="A0A8B9KQA0"/>
<dbReference type="InterPro" id="IPR024134">
    <property type="entry name" value="SOD_Cu/Zn_/chaperone"/>
</dbReference>
<dbReference type="GO" id="GO:0005507">
    <property type="term" value="F:copper ion binding"/>
    <property type="evidence" value="ECO:0007669"/>
    <property type="project" value="InterPro"/>
</dbReference>
<organism evidence="3 4">
    <name type="scientific">Astyanax mexicanus</name>
    <name type="common">Blind cave fish</name>
    <name type="synonym">Astyanax fasciatus mexicanus</name>
    <dbReference type="NCBI Taxonomy" id="7994"/>
    <lineage>
        <taxon>Eukaryota</taxon>
        <taxon>Metazoa</taxon>
        <taxon>Chordata</taxon>
        <taxon>Craniata</taxon>
        <taxon>Vertebrata</taxon>
        <taxon>Euteleostomi</taxon>
        <taxon>Actinopterygii</taxon>
        <taxon>Neopterygii</taxon>
        <taxon>Teleostei</taxon>
        <taxon>Ostariophysi</taxon>
        <taxon>Characiformes</taxon>
        <taxon>Characoidei</taxon>
        <taxon>Acestrorhamphidae</taxon>
        <taxon>Acestrorhamphinae</taxon>
        <taxon>Astyanax</taxon>
    </lineage>
</organism>
<dbReference type="Ensembl" id="ENSAMXT00005043088.1">
    <property type="protein sequence ID" value="ENSAMXP00005039572.1"/>
    <property type="gene ID" value="ENSAMXG00005018648.1"/>
</dbReference>
<dbReference type="PANTHER" id="PTHR10003">
    <property type="entry name" value="SUPEROXIDE DISMUTASE CU-ZN -RELATED"/>
    <property type="match status" value="1"/>
</dbReference>
<protein>
    <submittedName>
        <fullName evidence="3">Superoxide dismutase 3, extracellular a</fullName>
    </submittedName>
</protein>
<evidence type="ECO:0000256" key="1">
    <source>
        <dbReference type="SAM" id="Phobius"/>
    </source>
</evidence>
<sequence>LGSILSIILYIYYICIYLYVFISPMELELFNRFMYGTCEVNPDPLLPAGLPQLYGQVLFRQFYPSGAVQVIVNLRGLPTNDKQERAIHIHQYGDLSEGFVTAGPHYNPLGVDHPSHPGDLGNFFPSNGTVRRRLNVQAATLFGGPSILGRAVVIHEKEDDLGLGSDEESKRSGNAGRRIAGCVIGISSETLWNKTMNREKNAKR</sequence>
<dbReference type="PROSITE" id="PS00087">
    <property type="entry name" value="SOD_CU_ZN_1"/>
    <property type="match status" value="1"/>
</dbReference>
<keyword evidence="1" id="KW-1133">Transmembrane helix</keyword>
<dbReference type="Gene3D" id="2.60.40.200">
    <property type="entry name" value="Superoxide dismutase, copper/zinc binding domain"/>
    <property type="match status" value="1"/>
</dbReference>
<evidence type="ECO:0000259" key="2">
    <source>
        <dbReference type="Pfam" id="PF00080"/>
    </source>
</evidence>
<keyword evidence="1" id="KW-0472">Membrane</keyword>
<evidence type="ECO:0000313" key="4">
    <source>
        <dbReference type="Proteomes" id="UP000694621"/>
    </source>
</evidence>
<accession>A0A8B9KQA0</accession>
<evidence type="ECO:0000313" key="3">
    <source>
        <dbReference type="Ensembl" id="ENSAMXP00005039572.1"/>
    </source>
</evidence>
<feature type="domain" description="Superoxide dismutase copper/zinc binding" evidence="2">
    <location>
        <begin position="54"/>
        <end position="184"/>
    </location>
</feature>
<dbReference type="Proteomes" id="UP000694621">
    <property type="component" value="Unplaced"/>
</dbReference>
<name>A0A8B9KQA0_ASTMX</name>
<dbReference type="PRINTS" id="PR00068">
    <property type="entry name" value="CUZNDISMTASE"/>
</dbReference>
<dbReference type="CDD" id="cd00305">
    <property type="entry name" value="Cu-Zn_Superoxide_Dismutase"/>
    <property type="match status" value="1"/>
</dbReference>
<dbReference type="InterPro" id="IPR036423">
    <property type="entry name" value="SOD-like_Cu/Zn_dom_sf"/>
</dbReference>
<dbReference type="InterPro" id="IPR001424">
    <property type="entry name" value="SOD_Cu_Zn_dom"/>
</dbReference>
<feature type="transmembrane region" description="Helical" evidence="1">
    <location>
        <begin position="6"/>
        <end position="22"/>
    </location>
</feature>
<dbReference type="Pfam" id="PF00080">
    <property type="entry name" value="Sod_Cu"/>
    <property type="match status" value="1"/>
</dbReference>
<dbReference type="InterPro" id="IPR018152">
    <property type="entry name" value="SOD_Cu/Zn_BS"/>
</dbReference>
<proteinExistence type="predicted"/>